<evidence type="ECO:0000256" key="9">
    <source>
        <dbReference type="HAMAP-Rule" id="MF_01337"/>
    </source>
</evidence>
<evidence type="ECO:0000256" key="7">
    <source>
        <dbReference type="ARBA" id="ARBA00023274"/>
    </source>
</evidence>
<comment type="similarity">
    <text evidence="2 9">Belongs to the universal ribosomal protein uL18 family.</text>
</comment>
<dbReference type="GO" id="GO:0008097">
    <property type="term" value="F:5S rRNA binding"/>
    <property type="evidence" value="ECO:0007669"/>
    <property type="project" value="TreeGrafter"/>
</dbReference>
<keyword evidence="7 9" id="KW-0687">Ribonucleoprotein</keyword>
<reference evidence="10" key="1">
    <citation type="submission" date="2017-12" db="EMBL/GenBank/DDBJ databases">
        <title>Complete Sequences of the chloroplast DNA of the Grateloupia filicina.</title>
        <authorList>
            <person name="Liu T."/>
            <person name="Liu C."/>
            <person name="Li Y."/>
        </authorList>
    </citation>
    <scope>NUCLEOTIDE SEQUENCE</scope>
</reference>
<organism evidence="10">
    <name type="scientific">Grateloupia filicina</name>
    <dbReference type="NCBI Taxonomy" id="31455"/>
    <lineage>
        <taxon>Eukaryota</taxon>
        <taxon>Rhodophyta</taxon>
        <taxon>Florideophyceae</taxon>
        <taxon>Rhodymeniophycidae</taxon>
        <taxon>Halymeniales</taxon>
        <taxon>Halymeniaceae</taxon>
        <taxon>Grateloupia</taxon>
    </lineage>
</organism>
<proteinExistence type="inferred from homology"/>
<gene>
    <name evidence="9 10" type="primary">rpl18</name>
    <name evidence="10" type="ORF">Grafi_p138</name>
</gene>
<dbReference type="CDD" id="cd00432">
    <property type="entry name" value="Ribosomal_L18_L5e"/>
    <property type="match status" value="1"/>
</dbReference>
<dbReference type="InterPro" id="IPR004389">
    <property type="entry name" value="Ribosomal_uL18_bac-type"/>
</dbReference>
<evidence type="ECO:0000256" key="1">
    <source>
        <dbReference type="ARBA" id="ARBA00003898"/>
    </source>
</evidence>
<sequence>MNKKIQGNETVPRLYVFKSNKHIYAQLINDTDKKILASSSSISRKIKTSSKSTTCDTARMIGDDIAIQSNKKGIDKIVFDRGKKQYHGQIKALADSARAAGLIF</sequence>
<dbReference type="Pfam" id="PF00861">
    <property type="entry name" value="Ribosomal_L18p"/>
    <property type="match status" value="1"/>
</dbReference>
<evidence type="ECO:0000256" key="8">
    <source>
        <dbReference type="ARBA" id="ARBA00035303"/>
    </source>
</evidence>
<dbReference type="SUPFAM" id="SSF53137">
    <property type="entry name" value="Translational machinery components"/>
    <property type="match status" value="1"/>
</dbReference>
<dbReference type="InterPro" id="IPR005484">
    <property type="entry name" value="Ribosomal_uL18_bac/plant/anim"/>
</dbReference>
<evidence type="ECO:0000256" key="5">
    <source>
        <dbReference type="ARBA" id="ARBA00022884"/>
    </source>
</evidence>
<evidence type="ECO:0000313" key="10">
    <source>
        <dbReference type="EMBL" id="AWD77404.1"/>
    </source>
</evidence>
<dbReference type="GO" id="GO:0005840">
    <property type="term" value="C:ribosome"/>
    <property type="evidence" value="ECO:0007669"/>
    <property type="project" value="UniProtKB-KW"/>
</dbReference>
<evidence type="ECO:0000256" key="2">
    <source>
        <dbReference type="ARBA" id="ARBA00007116"/>
    </source>
</evidence>
<dbReference type="GO" id="GO:0009507">
    <property type="term" value="C:chloroplast"/>
    <property type="evidence" value="ECO:0007669"/>
    <property type="project" value="UniProtKB-SubCell"/>
</dbReference>
<evidence type="ECO:0000256" key="4">
    <source>
        <dbReference type="ARBA" id="ARBA00022730"/>
    </source>
</evidence>
<evidence type="ECO:0000256" key="6">
    <source>
        <dbReference type="ARBA" id="ARBA00022980"/>
    </source>
</evidence>
<geneLocation type="chloroplast" evidence="10"/>
<dbReference type="PANTHER" id="PTHR12899:SF3">
    <property type="entry name" value="LARGE RIBOSOMAL SUBUNIT PROTEIN UL18M"/>
    <property type="match status" value="1"/>
</dbReference>
<dbReference type="EMBL" id="MG598531">
    <property type="protein sequence ID" value="AWD77404.1"/>
    <property type="molecule type" value="Genomic_DNA"/>
</dbReference>
<keyword evidence="4 9" id="KW-0699">rRNA-binding</keyword>
<dbReference type="AlphaFoldDB" id="A0A2S1FXB2"/>
<dbReference type="InterPro" id="IPR057268">
    <property type="entry name" value="Ribosomal_L18"/>
</dbReference>
<comment type="subunit">
    <text evidence="3 9">Part of the 50S ribosomal subunit; contacts the 5S rRNA.</text>
</comment>
<dbReference type="Gene3D" id="3.30.420.100">
    <property type="match status" value="1"/>
</dbReference>
<dbReference type="GO" id="GO:0003735">
    <property type="term" value="F:structural constituent of ribosome"/>
    <property type="evidence" value="ECO:0007669"/>
    <property type="project" value="InterPro"/>
</dbReference>
<keyword evidence="5 9" id="KW-0694">RNA-binding</keyword>
<dbReference type="GeneID" id="36944902"/>
<keyword evidence="10" id="KW-0150">Chloroplast</keyword>
<dbReference type="NCBIfam" id="TIGR00060">
    <property type="entry name" value="L18_bact"/>
    <property type="match status" value="1"/>
</dbReference>
<dbReference type="PANTHER" id="PTHR12899">
    <property type="entry name" value="39S RIBOSOMAL PROTEIN L18, MITOCHONDRIAL"/>
    <property type="match status" value="1"/>
</dbReference>
<protein>
    <recommendedName>
        <fullName evidence="8 9">Large ribosomal subunit protein uL18c</fullName>
    </recommendedName>
</protein>
<dbReference type="HAMAP" id="MF_01337_B">
    <property type="entry name" value="Ribosomal_uL18_B"/>
    <property type="match status" value="1"/>
</dbReference>
<comment type="subcellular location">
    <subcellularLocation>
        <location evidence="9">Plastid</location>
        <location evidence="9">Chloroplast</location>
    </subcellularLocation>
</comment>
<evidence type="ECO:0000256" key="3">
    <source>
        <dbReference type="ARBA" id="ARBA00011505"/>
    </source>
</evidence>
<dbReference type="RefSeq" id="YP_009488708.1">
    <property type="nucleotide sequence ID" value="NC_037841.1"/>
</dbReference>
<keyword evidence="6 9" id="KW-0689">Ribosomal protein</keyword>
<keyword evidence="10" id="KW-0934">Plastid</keyword>
<accession>A0A2S1FXB2</accession>
<dbReference type="GO" id="GO:1990904">
    <property type="term" value="C:ribonucleoprotein complex"/>
    <property type="evidence" value="ECO:0007669"/>
    <property type="project" value="UniProtKB-KW"/>
</dbReference>
<name>A0A2S1FXB2_9FLOR</name>
<dbReference type="GO" id="GO:0006412">
    <property type="term" value="P:translation"/>
    <property type="evidence" value="ECO:0007669"/>
    <property type="project" value="UniProtKB-UniRule"/>
</dbReference>
<comment type="function">
    <text evidence="1 9">Binds 5S rRNA, forms part of the central protuberance of the 50S subunit.</text>
</comment>